<proteinExistence type="predicted"/>
<keyword evidence="1" id="KW-1133">Transmembrane helix</keyword>
<evidence type="ECO:0000313" key="5">
    <source>
        <dbReference type="Proteomes" id="UP000184533"/>
    </source>
</evidence>
<evidence type="ECO:0008006" key="6">
    <source>
        <dbReference type="Google" id="ProtNLM"/>
    </source>
</evidence>
<dbReference type="STRING" id="1121477.SAMN02745223_03306"/>
<dbReference type="Proteomes" id="UP000033608">
    <property type="component" value="Unassembled WGS sequence"/>
</dbReference>
<dbReference type="Pfam" id="PF20403">
    <property type="entry name" value="DUF6693"/>
    <property type="match status" value="1"/>
</dbReference>
<dbReference type="RefSeq" id="WP_046134249.1">
    <property type="nucleotide sequence ID" value="NZ_FQVC01000011.1"/>
</dbReference>
<feature type="transmembrane region" description="Helical" evidence="1">
    <location>
        <begin position="84"/>
        <end position="104"/>
    </location>
</feature>
<evidence type="ECO:0000313" key="2">
    <source>
        <dbReference type="EMBL" id="KKB85894.1"/>
    </source>
</evidence>
<name>A0A0F5LUP4_9HYPH</name>
<protein>
    <recommendedName>
        <fullName evidence="6">DUF898 domain-containing protein</fullName>
    </recommendedName>
</protein>
<dbReference type="Proteomes" id="UP000184533">
    <property type="component" value="Unassembled WGS sequence"/>
</dbReference>
<reference evidence="3 5" key="2">
    <citation type="submission" date="2016-11" db="EMBL/GenBank/DDBJ databases">
        <authorList>
            <person name="Jaros S."/>
            <person name="Januszkiewicz K."/>
            <person name="Wedrychowicz H."/>
        </authorList>
    </citation>
    <scope>NUCLEOTIDE SEQUENCE [LARGE SCALE GENOMIC DNA]</scope>
    <source>
        <strain evidence="3 5">DSM 17137</strain>
    </source>
</reference>
<dbReference type="EMBL" id="LAJF01000044">
    <property type="protein sequence ID" value="KKB85894.1"/>
    <property type="molecule type" value="Genomic_DNA"/>
</dbReference>
<reference evidence="2 4" key="1">
    <citation type="submission" date="2015-03" db="EMBL/GenBank/DDBJ databases">
        <authorList>
            <person name="Hassan Y.I."/>
            <person name="Lepp D."/>
            <person name="Zhou T."/>
        </authorList>
    </citation>
    <scope>NUCLEOTIDE SEQUENCE [LARGE SCALE GENOMIC DNA]</scope>
    <source>
        <strain evidence="2 4">DSM 17137</strain>
    </source>
</reference>
<keyword evidence="1" id="KW-0812">Transmembrane</keyword>
<dbReference type="InterPro" id="IPR046515">
    <property type="entry name" value="DUF6693"/>
</dbReference>
<gene>
    <name evidence="3" type="ORF">SAMN02745223_03306</name>
    <name evidence="2" type="ORF">VW29_05225</name>
</gene>
<dbReference type="AlphaFoldDB" id="A0A0F5LUP4"/>
<feature type="transmembrane region" description="Helical" evidence="1">
    <location>
        <begin position="28"/>
        <end position="50"/>
    </location>
</feature>
<dbReference type="PATRIC" id="fig|1121477.3.peg.2128"/>
<evidence type="ECO:0000313" key="4">
    <source>
        <dbReference type="Proteomes" id="UP000033608"/>
    </source>
</evidence>
<keyword evidence="1" id="KW-0472">Membrane</keyword>
<dbReference type="EMBL" id="FQVC01000011">
    <property type="protein sequence ID" value="SHF68156.1"/>
    <property type="molecule type" value="Genomic_DNA"/>
</dbReference>
<keyword evidence="4" id="KW-1185">Reference proteome</keyword>
<organism evidence="2 4">
    <name type="scientific">Devosia limi DSM 17137</name>
    <dbReference type="NCBI Taxonomy" id="1121477"/>
    <lineage>
        <taxon>Bacteria</taxon>
        <taxon>Pseudomonadati</taxon>
        <taxon>Pseudomonadota</taxon>
        <taxon>Alphaproteobacteria</taxon>
        <taxon>Hyphomicrobiales</taxon>
        <taxon>Devosiaceae</taxon>
        <taxon>Devosia</taxon>
    </lineage>
</organism>
<evidence type="ECO:0000313" key="3">
    <source>
        <dbReference type="EMBL" id="SHF68156.1"/>
    </source>
</evidence>
<sequence length="120" mass="13675">MSIDHSPAGGRPVRLKCDFGITETIGQVIIWFLLTIVTLGIALIVFPYYFNRVVLNRTEVLDDRGVAIGRLNCRFDLGSSLGHVIIWILLIIVTLGIAAFFYAYRVIRVLLNDTRIEYYR</sequence>
<evidence type="ECO:0000256" key="1">
    <source>
        <dbReference type="SAM" id="Phobius"/>
    </source>
</evidence>
<accession>A0A0F5LUP4</accession>